<accession>A0A3R8KV93</accession>
<keyword evidence="3" id="KW-1003">Cell membrane</keyword>
<comment type="subcellular location">
    <subcellularLocation>
        <location evidence="1">Cell membrane</location>
        <topology evidence="1">Multi-pass membrane protein</topology>
    </subcellularLocation>
</comment>
<dbReference type="GO" id="GO:0016887">
    <property type="term" value="F:ATP hydrolysis activity"/>
    <property type="evidence" value="ECO:0007669"/>
    <property type="project" value="InterPro"/>
</dbReference>
<feature type="domain" description="ABC transporter" evidence="11">
    <location>
        <begin position="363"/>
        <end position="579"/>
    </location>
</feature>
<dbReference type="InterPro" id="IPR039421">
    <property type="entry name" value="Type_1_exporter"/>
</dbReference>
<evidence type="ECO:0000259" key="11">
    <source>
        <dbReference type="PROSITE" id="PS50893"/>
    </source>
</evidence>
<evidence type="ECO:0000256" key="4">
    <source>
        <dbReference type="ARBA" id="ARBA00022692"/>
    </source>
</evidence>
<evidence type="ECO:0000256" key="7">
    <source>
        <dbReference type="ARBA" id="ARBA00022840"/>
    </source>
</evidence>
<keyword evidence="2" id="KW-0813">Transport</keyword>
<keyword evidence="14" id="KW-1185">Reference proteome</keyword>
<dbReference type="RefSeq" id="WP_125128051.1">
    <property type="nucleotide sequence ID" value="NZ_RHJS01000002.1"/>
</dbReference>
<proteinExistence type="predicted"/>
<protein>
    <submittedName>
        <fullName evidence="13">ABC transporter ATP-binding protein</fullName>
    </submittedName>
</protein>
<dbReference type="GO" id="GO:0140359">
    <property type="term" value="F:ABC-type transporter activity"/>
    <property type="evidence" value="ECO:0007669"/>
    <property type="project" value="InterPro"/>
</dbReference>
<keyword evidence="7 13" id="KW-0067">ATP-binding</keyword>
<evidence type="ECO:0000313" key="13">
    <source>
        <dbReference type="EMBL" id="RRK32591.1"/>
    </source>
</evidence>
<dbReference type="InterPro" id="IPR027417">
    <property type="entry name" value="P-loop_NTPase"/>
</dbReference>
<keyword evidence="9 10" id="KW-0472">Membrane</keyword>
<evidence type="ECO:0000256" key="9">
    <source>
        <dbReference type="ARBA" id="ARBA00023136"/>
    </source>
</evidence>
<dbReference type="GO" id="GO:0005524">
    <property type="term" value="F:ATP binding"/>
    <property type="evidence" value="ECO:0007669"/>
    <property type="project" value="UniProtKB-KW"/>
</dbReference>
<evidence type="ECO:0000256" key="5">
    <source>
        <dbReference type="ARBA" id="ARBA00022741"/>
    </source>
</evidence>
<dbReference type="AlphaFoldDB" id="A0A3R8KV93"/>
<dbReference type="GO" id="GO:0008234">
    <property type="term" value="F:cysteine-type peptidase activity"/>
    <property type="evidence" value="ECO:0007669"/>
    <property type="project" value="UniProtKB-KW"/>
</dbReference>
<keyword evidence="6" id="KW-0378">Hydrolase</keyword>
<dbReference type="EMBL" id="RHJS01000002">
    <property type="protein sequence ID" value="RRK32591.1"/>
    <property type="molecule type" value="Genomic_DNA"/>
</dbReference>
<dbReference type="PANTHER" id="PTHR24221">
    <property type="entry name" value="ATP-BINDING CASSETTE SUB-FAMILY B"/>
    <property type="match status" value="1"/>
</dbReference>
<dbReference type="InterPro" id="IPR017871">
    <property type="entry name" value="ABC_transporter-like_CS"/>
</dbReference>
<sequence>MITNINKIKSLIDRDQKRKIPLVLLLMAIGAILETLSVSILVPMVSIIMDIESVQKNKVYLAADALFHMNSPQFFVQILFFTIAGVFISKNFLLYIQISYQSRFASDVRQRIQNKLYEDCIYKPYEFYLGTNTGDILRNIYVDSMGVYNSLLSIMNVLMEGVVSIALVITVLIINPFISLVCIGIIAVITIIIYIFIKPKMQRIGKIYSELSGNINQWILQSTDNIKEIKVMQRENFFVSRFRKQSKIYNDASCKNQVISNIPRLLIEAGTISGIIVMLGISYVGGAELSGIIPQLSAFAVAAVRLLPSINRLNTALNAVLFNETSVDHVIDALSYIGRNPDCLGIHSTDVGMPELARLHKGIFIRNVSYSYPDADQNVFNDISLDIKKGESIGLIGESGAGKTTFVNLVLGLLNSAKGNVLWDDTKINGRNQMYHLNIGYIPQQISLLDDTIEANIVFGAEKIDSEQIERAIKQSQLGEFISSLPKGINTEVGDRGVRLSGGQRQRIGIARALYMNPDFIVLDEATSALDSKTETELMKSINSLRGDKTMIIIAHRLSTLDSCDRIYKLDNGVLRLER</sequence>
<dbReference type="SUPFAM" id="SSF90123">
    <property type="entry name" value="ABC transporter transmembrane region"/>
    <property type="match status" value="1"/>
</dbReference>
<dbReference type="GO" id="GO:0034040">
    <property type="term" value="F:ATPase-coupled lipid transmembrane transporter activity"/>
    <property type="evidence" value="ECO:0007669"/>
    <property type="project" value="TreeGrafter"/>
</dbReference>
<feature type="transmembrane region" description="Helical" evidence="10">
    <location>
        <begin position="177"/>
        <end position="197"/>
    </location>
</feature>
<keyword evidence="4 10" id="KW-0812">Transmembrane</keyword>
<dbReference type="FunFam" id="3.40.50.300:FF:000299">
    <property type="entry name" value="ABC transporter ATP-binding protein/permease"/>
    <property type="match status" value="1"/>
</dbReference>
<feature type="domain" description="ABC transmembrane type-1" evidence="12">
    <location>
        <begin position="22"/>
        <end position="320"/>
    </location>
</feature>
<reference evidence="13" key="1">
    <citation type="submission" date="2018-10" db="EMBL/GenBank/DDBJ databases">
        <title>Schaedlerella arabinophila gen. nov. sp. nov., isolated from the mouse intestinal tract and comparative analysis with the genome of the closely related altered Schaedler flora strain ASF502.</title>
        <authorList>
            <person name="Miyake S."/>
            <person name="Soh M."/>
            <person name="Seedorf H."/>
        </authorList>
    </citation>
    <scope>NUCLEOTIDE SEQUENCE [LARGE SCALE GENOMIC DNA]</scope>
    <source>
        <strain evidence="13">DSM 106076</strain>
    </source>
</reference>
<dbReference type="Pfam" id="PF00664">
    <property type="entry name" value="ABC_membrane"/>
    <property type="match status" value="1"/>
</dbReference>
<name>A0A3R8KV93_9FIRM</name>
<evidence type="ECO:0000313" key="14">
    <source>
        <dbReference type="Proteomes" id="UP000274920"/>
    </source>
</evidence>
<gene>
    <name evidence="13" type="ORF">EBB54_15435</name>
</gene>
<dbReference type="Gene3D" id="3.40.50.300">
    <property type="entry name" value="P-loop containing nucleotide triphosphate hydrolases"/>
    <property type="match status" value="1"/>
</dbReference>
<keyword evidence="8 10" id="KW-1133">Transmembrane helix</keyword>
<dbReference type="GO" id="GO:0005886">
    <property type="term" value="C:plasma membrane"/>
    <property type="evidence" value="ECO:0007669"/>
    <property type="project" value="UniProtKB-SubCell"/>
</dbReference>
<dbReference type="SUPFAM" id="SSF52540">
    <property type="entry name" value="P-loop containing nucleoside triphosphate hydrolases"/>
    <property type="match status" value="1"/>
</dbReference>
<organism evidence="13 14">
    <name type="scientific">Schaedlerella arabinosiphila</name>
    <dbReference type="NCBI Taxonomy" id="2044587"/>
    <lineage>
        <taxon>Bacteria</taxon>
        <taxon>Bacillati</taxon>
        <taxon>Bacillota</taxon>
        <taxon>Clostridia</taxon>
        <taxon>Lachnospirales</taxon>
        <taxon>Lachnospiraceae</taxon>
        <taxon>Schaedlerella</taxon>
    </lineage>
</organism>
<keyword evidence="5" id="KW-0547">Nucleotide-binding</keyword>
<dbReference type="Proteomes" id="UP000274920">
    <property type="component" value="Unassembled WGS sequence"/>
</dbReference>
<evidence type="ECO:0000256" key="10">
    <source>
        <dbReference type="SAM" id="Phobius"/>
    </source>
</evidence>
<dbReference type="PROSITE" id="PS50929">
    <property type="entry name" value="ABC_TM1F"/>
    <property type="match status" value="1"/>
</dbReference>
<evidence type="ECO:0000259" key="12">
    <source>
        <dbReference type="PROSITE" id="PS50929"/>
    </source>
</evidence>
<feature type="transmembrane region" description="Helical" evidence="10">
    <location>
        <begin position="265"/>
        <end position="283"/>
    </location>
</feature>
<evidence type="ECO:0000256" key="1">
    <source>
        <dbReference type="ARBA" id="ARBA00004651"/>
    </source>
</evidence>
<dbReference type="InterPro" id="IPR036640">
    <property type="entry name" value="ABC1_TM_sf"/>
</dbReference>
<dbReference type="PANTHER" id="PTHR24221:SF654">
    <property type="entry name" value="ATP-BINDING CASSETTE SUB-FAMILY B MEMBER 6"/>
    <property type="match status" value="1"/>
</dbReference>
<dbReference type="InterPro" id="IPR011527">
    <property type="entry name" value="ABC1_TM_dom"/>
</dbReference>
<dbReference type="InterPro" id="IPR003593">
    <property type="entry name" value="AAA+_ATPase"/>
</dbReference>
<dbReference type="InterPro" id="IPR003439">
    <property type="entry name" value="ABC_transporter-like_ATP-bd"/>
</dbReference>
<keyword evidence="6" id="KW-0645">Protease</keyword>
<dbReference type="SMART" id="SM00382">
    <property type="entry name" value="AAA"/>
    <property type="match status" value="1"/>
</dbReference>
<dbReference type="Gene3D" id="1.20.1560.10">
    <property type="entry name" value="ABC transporter type 1, transmembrane domain"/>
    <property type="match status" value="1"/>
</dbReference>
<feature type="transmembrane region" description="Helical" evidence="10">
    <location>
        <begin position="21"/>
        <end position="49"/>
    </location>
</feature>
<feature type="transmembrane region" description="Helical" evidence="10">
    <location>
        <begin position="147"/>
        <end position="171"/>
    </location>
</feature>
<feature type="transmembrane region" description="Helical" evidence="10">
    <location>
        <begin position="74"/>
        <end position="96"/>
    </location>
</feature>
<evidence type="ECO:0000256" key="2">
    <source>
        <dbReference type="ARBA" id="ARBA00022448"/>
    </source>
</evidence>
<evidence type="ECO:0000256" key="6">
    <source>
        <dbReference type="ARBA" id="ARBA00022807"/>
    </source>
</evidence>
<comment type="caution">
    <text evidence="13">The sequence shown here is derived from an EMBL/GenBank/DDBJ whole genome shotgun (WGS) entry which is preliminary data.</text>
</comment>
<dbReference type="PROSITE" id="PS00211">
    <property type="entry name" value="ABC_TRANSPORTER_1"/>
    <property type="match status" value="1"/>
</dbReference>
<evidence type="ECO:0000256" key="3">
    <source>
        <dbReference type="ARBA" id="ARBA00022475"/>
    </source>
</evidence>
<dbReference type="PROSITE" id="PS50893">
    <property type="entry name" value="ABC_TRANSPORTER_2"/>
    <property type="match status" value="1"/>
</dbReference>
<evidence type="ECO:0000256" key="8">
    <source>
        <dbReference type="ARBA" id="ARBA00022989"/>
    </source>
</evidence>
<dbReference type="Pfam" id="PF00005">
    <property type="entry name" value="ABC_tran"/>
    <property type="match status" value="1"/>
</dbReference>
<keyword evidence="6" id="KW-0788">Thiol protease</keyword>